<dbReference type="FunCoup" id="A0A0C2XK86">
    <property type="interactions" value="18"/>
</dbReference>
<feature type="domain" description="Rho-GAP" evidence="4">
    <location>
        <begin position="546"/>
        <end position="753"/>
    </location>
</feature>
<gene>
    <name evidence="6" type="ORF">M378DRAFT_157749</name>
</gene>
<dbReference type="SMART" id="SM00324">
    <property type="entry name" value="RhoGAP"/>
    <property type="match status" value="1"/>
</dbReference>
<dbReference type="STRING" id="946122.A0A0C2XK86"/>
<dbReference type="Gene3D" id="1.20.1270.60">
    <property type="entry name" value="Arfaptin homology (AH) domain/BAR domain"/>
    <property type="match status" value="2"/>
</dbReference>
<keyword evidence="7" id="KW-1185">Reference proteome</keyword>
<feature type="region of interest" description="Disordered" evidence="2">
    <location>
        <begin position="757"/>
        <end position="784"/>
    </location>
</feature>
<evidence type="ECO:0000259" key="4">
    <source>
        <dbReference type="PROSITE" id="PS50238"/>
    </source>
</evidence>
<evidence type="ECO:0000256" key="1">
    <source>
        <dbReference type="PROSITE-ProRule" id="PRU01077"/>
    </source>
</evidence>
<dbReference type="InterPro" id="IPR027267">
    <property type="entry name" value="AH/BAR_dom_sf"/>
</dbReference>
<dbReference type="Gene3D" id="1.10.555.10">
    <property type="entry name" value="Rho GTPase activation protein"/>
    <property type="match status" value="1"/>
</dbReference>
<feature type="compositionally biased region" description="Polar residues" evidence="2">
    <location>
        <begin position="956"/>
        <end position="965"/>
    </location>
</feature>
<evidence type="ECO:0000256" key="2">
    <source>
        <dbReference type="SAM" id="MobiDB-lite"/>
    </source>
</evidence>
<evidence type="ECO:0008006" key="8">
    <source>
        <dbReference type="Google" id="ProtNLM"/>
    </source>
</evidence>
<dbReference type="OrthoDB" id="2155291at2759"/>
<feature type="compositionally biased region" description="Polar residues" evidence="2">
    <location>
        <begin position="1033"/>
        <end position="1049"/>
    </location>
</feature>
<dbReference type="GO" id="GO:0000935">
    <property type="term" value="C:division septum"/>
    <property type="evidence" value="ECO:0007669"/>
    <property type="project" value="TreeGrafter"/>
</dbReference>
<protein>
    <recommendedName>
        <fullName evidence="8">Rho-GAP domain-containing protein</fullName>
    </recommendedName>
</protein>
<dbReference type="PROSITE" id="PS51741">
    <property type="entry name" value="F_BAR"/>
    <property type="match status" value="1"/>
</dbReference>
<dbReference type="InterPro" id="IPR031160">
    <property type="entry name" value="F_BAR_dom"/>
</dbReference>
<dbReference type="SMART" id="SM00055">
    <property type="entry name" value="FCH"/>
    <property type="match status" value="1"/>
</dbReference>
<feature type="compositionally biased region" description="Polar residues" evidence="2">
    <location>
        <begin position="800"/>
        <end position="809"/>
    </location>
</feature>
<dbReference type="Pfam" id="PF00620">
    <property type="entry name" value="RhoGAP"/>
    <property type="match status" value="1"/>
</dbReference>
<dbReference type="AlphaFoldDB" id="A0A0C2XK86"/>
<feature type="compositionally biased region" description="Low complexity" evidence="2">
    <location>
        <begin position="249"/>
        <end position="260"/>
    </location>
</feature>
<feature type="compositionally biased region" description="Polar residues" evidence="2">
    <location>
        <begin position="974"/>
        <end position="988"/>
    </location>
</feature>
<dbReference type="GO" id="GO:0007010">
    <property type="term" value="P:cytoskeleton organization"/>
    <property type="evidence" value="ECO:0007669"/>
    <property type="project" value="TreeGrafter"/>
</dbReference>
<accession>A0A0C2XK86</accession>
<dbReference type="GO" id="GO:0005886">
    <property type="term" value="C:plasma membrane"/>
    <property type="evidence" value="ECO:0007669"/>
    <property type="project" value="TreeGrafter"/>
</dbReference>
<dbReference type="GO" id="GO:0007264">
    <property type="term" value="P:small GTPase-mediated signal transduction"/>
    <property type="evidence" value="ECO:0007669"/>
    <property type="project" value="TreeGrafter"/>
</dbReference>
<feature type="compositionally biased region" description="Pro residues" evidence="2">
    <location>
        <begin position="839"/>
        <end position="851"/>
    </location>
</feature>
<dbReference type="PROSITE" id="PS50186">
    <property type="entry name" value="DEP"/>
    <property type="match status" value="1"/>
</dbReference>
<feature type="compositionally biased region" description="Basic and acidic residues" evidence="2">
    <location>
        <begin position="884"/>
        <end position="895"/>
    </location>
</feature>
<evidence type="ECO:0000259" key="5">
    <source>
        <dbReference type="PROSITE" id="PS51741"/>
    </source>
</evidence>
<dbReference type="SUPFAM" id="SSF46785">
    <property type="entry name" value="Winged helix' DNA-binding domain"/>
    <property type="match status" value="1"/>
</dbReference>
<name>A0A0C2XK86_AMAMK</name>
<evidence type="ECO:0000259" key="3">
    <source>
        <dbReference type="PROSITE" id="PS50186"/>
    </source>
</evidence>
<evidence type="ECO:0000313" key="7">
    <source>
        <dbReference type="Proteomes" id="UP000054549"/>
    </source>
</evidence>
<dbReference type="HOGENOM" id="CLU_008201_0_0_1"/>
<dbReference type="Proteomes" id="UP000054549">
    <property type="component" value="Unassembled WGS sequence"/>
</dbReference>
<feature type="compositionally biased region" description="Polar residues" evidence="2">
    <location>
        <begin position="169"/>
        <end position="182"/>
    </location>
</feature>
<feature type="compositionally biased region" description="Pro residues" evidence="2">
    <location>
        <begin position="861"/>
        <end position="870"/>
    </location>
</feature>
<dbReference type="GO" id="GO:0005737">
    <property type="term" value="C:cytoplasm"/>
    <property type="evidence" value="ECO:0007669"/>
    <property type="project" value="TreeGrafter"/>
</dbReference>
<dbReference type="InterPro" id="IPR036390">
    <property type="entry name" value="WH_DNA-bd_sf"/>
</dbReference>
<dbReference type="InterPro" id="IPR000198">
    <property type="entry name" value="RhoGAP_dom"/>
</dbReference>
<feature type="region of interest" description="Disordered" evidence="2">
    <location>
        <begin position="798"/>
        <end position="1070"/>
    </location>
</feature>
<dbReference type="InterPro" id="IPR008936">
    <property type="entry name" value="Rho_GTPase_activation_prot"/>
</dbReference>
<organism evidence="6 7">
    <name type="scientific">Amanita muscaria (strain Koide BX008)</name>
    <dbReference type="NCBI Taxonomy" id="946122"/>
    <lineage>
        <taxon>Eukaryota</taxon>
        <taxon>Fungi</taxon>
        <taxon>Dikarya</taxon>
        <taxon>Basidiomycota</taxon>
        <taxon>Agaricomycotina</taxon>
        <taxon>Agaricomycetes</taxon>
        <taxon>Agaricomycetidae</taxon>
        <taxon>Agaricales</taxon>
        <taxon>Pluteineae</taxon>
        <taxon>Amanitaceae</taxon>
        <taxon>Amanita</taxon>
    </lineage>
</organism>
<feature type="domain" description="DEP" evidence="3">
    <location>
        <begin position="288"/>
        <end position="368"/>
    </location>
</feature>
<dbReference type="GO" id="GO:0005096">
    <property type="term" value="F:GTPase activator activity"/>
    <property type="evidence" value="ECO:0007669"/>
    <property type="project" value="TreeGrafter"/>
</dbReference>
<dbReference type="InterPro" id="IPR001060">
    <property type="entry name" value="FCH_dom"/>
</dbReference>
<dbReference type="SUPFAM" id="SSF48350">
    <property type="entry name" value="GTPase activation domain, GAP"/>
    <property type="match status" value="1"/>
</dbReference>
<feature type="domain" description="F-BAR" evidence="5">
    <location>
        <begin position="8"/>
        <end position="501"/>
    </location>
</feature>
<feature type="region of interest" description="Disordered" evidence="2">
    <location>
        <begin position="154"/>
        <end position="260"/>
    </location>
</feature>
<keyword evidence="1" id="KW-0175">Coiled coil</keyword>
<feature type="compositionally biased region" description="Basic and acidic residues" evidence="2">
    <location>
        <begin position="1060"/>
        <end position="1070"/>
    </location>
</feature>
<dbReference type="EMBL" id="KN818226">
    <property type="protein sequence ID" value="KIL69483.1"/>
    <property type="molecule type" value="Genomic_DNA"/>
</dbReference>
<evidence type="ECO:0000313" key="6">
    <source>
        <dbReference type="EMBL" id="KIL69483.1"/>
    </source>
</evidence>
<proteinExistence type="predicted"/>
<dbReference type="PANTHER" id="PTHR23065:SF17">
    <property type="entry name" value="RHO-GTPASE-ACTIVATING PROTEIN RGD2"/>
    <property type="match status" value="1"/>
</dbReference>
<dbReference type="PROSITE" id="PS50238">
    <property type="entry name" value="RHOGAP"/>
    <property type="match status" value="1"/>
</dbReference>
<reference evidence="6 7" key="1">
    <citation type="submission" date="2014-04" db="EMBL/GenBank/DDBJ databases">
        <title>Evolutionary Origins and Diversification of the Mycorrhizal Mutualists.</title>
        <authorList>
            <consortium name="DOE Joint Genome Institute"/>
            <consortium name="Mycorrhizal Genomics Consortium"/>
            <person name="Kohler A."/>
            <person name="Kuo A."/>
            <person name="Nagy L.G."/>
            <person name="Floudas D."/>
            <person name="Copeland A."/>
            <person name="Barry K.W."/>
            <person name="Cichocki N."/>
            <person name="Veneault-Fourrey C."/>
            <person name="LaButti K."/>
            <person name="Lindquist E.A."/>
            <person name="Lipzen A."/>
            <person name="Lundell T."/>
            <person name="Morin E."/>
            <person name="Murat C."/>
            <person name="Riley R."/>
            <person name="Ohm R."/>
            <person name="Sun H."/>
            <person name="Tunlid A."/>
            <person name="Henrissat B."/>
            <person name="Grigoriev I.V."/>
            <person name="Hibbett D.S."/>
            <person name="Martin F."/>
        </authorList>
    </citation>
    <scope>NUCLEOTIDE SEQUENCE [LARGE SCALE GENOMIC DNA]</scope>
    <source>
        <strain evidence="6 7">Koide BX008</strain>
    </source>
</reference>
<sequence length="1070" mass="118013">MPVLSLPLTFTNSFWSQDYRHGLDVLYRKLDNGLVENDQLIAFIRARINAEAQLAASLAHPASLGSNGFGADDGASLFMTFQGLQQESVSQSKVHDNVAKELVSLVINPFAEWAQGYKDRLKQSKSTVLDNWLRNYEQAQTDVQKLKQQYLTKTRRADEAEDDAKFAPTGTNPPDKYTTSPRLSPADAHQAPQRMASVSERISQRLRDIQQRGASGLSTSSTEETAVEEQPPPPSVDKGKQRAIEDDSVASPLPVSPSLPKVDIPPEHIILGGVPFTSATVSQLLTRAASELRLRPVRFPVLGEYQDAFSGEEFITWLQESVKEFKGDIDIAENAAEVLTEQEGLLRRLGEFGNQFESSDDAYYQFRPRAFDLSSDKKEHRSSLQGENFLKRTNNLVNMVTKALNNNPNGDPPYVRARHEAEEADKTYRISVRKLDRHRLNIEERLEETLKTLERWEAERLRAVKTVLLQYQGIVANIPKALEQSNERSGILVSAYQPESDLIALIERYRTGPFRPTAHIYESVAHDEADVVFGIDLRKWAEGGWQELTSGEERKDIIPPVFTALLRAVEDAYHQMPNDLEKRKSWIYEVPLVVVHQLHEILNTVQPGQPFPPDLFNGYDAPVIANTIKLWLHELDPPLLTYESWEEFRKIYPGVGTKMEGEVTEEQRLQNVSSALQRLPKVHIYVLDALIKHLTSLVKSSAVEESDEVFIAKLALTFGRAIIRPKQETELSIQDRHPTLLFIDLMNKYESILPSTIAKKKQESERKVPTRKRTAPVDMRMSRSRISLGADTKELLAAQQAAQNPSLARTKSPAPPLPDLPKTESQQTVAAPAISPTKPFVPPPPPPPPPLSSQATAVPVQIPPPPPLPTNVPAFKEPPPEQDDLPRRPTFKEPPPEVDDYTPPPMPKFVDPPAEDKESSSTPQPPAPPVTNIVPPSPLKATGTGTGGSKTGRTTPSSLTRSATPPSGDVTLGSGKSTIARSGSAQSNGGLRGPRVARGGPRRGGGTVASAIANLNRSSVSGPPSATAGRPASPTTNNRFSTGSPTRRPSSVLGRSAPLSRREDDVEGRQ</sequence>
<dbReference type="Pfam" id="PF00611">
    <property type="entry name" value="FCH"/>
    <property type="match status" value="1"/>
</dbReference>
<dbReference type="InParanoid" id="A0A0C2XK86"/>
<dbReference type="InterPro" id="IPR000591">
    <property type="entry name" value="DEP_dom"/>
</dbReference>
<dbReference type="SUPFAM" id="SSF103657">
    <property type="entry name" value="BAR/IMD domain-like"/>
    <property type="match status" value="1"/>
</dbReference>
<feature type="compositionally biased region" description="Polar residues" evidence="2">
    <location>
        <begin position="1013"/>
        <end position="1024"/>
    </location>
</feature>
<dbReference type="PANTHER" id="PTHR23065">
    <property type="entry name" value="PROLINE-SERINE-THREONINE PHOSPHATASE INTERACTING PROTEIN 1"/>
    <property type="match status" value="1"/>
</dbReference>